<dbReference type="EMBL" id="JACHKA010000001">
    <property type="protein sequence ID" value="MBB5985731.1"/>
    <property type="molecule type" value="Genomic_DNA"/>
</dbReference>
<dbReference type="InterPro" id="IPR017941">
    <property type="entry name" value="Rieske_2Fe-2S"/>
</dbReference>
<keyword evidence="4" id="KW-0560">Oxidoreductase</keyword>
<evidence type="ECO:0000256" key="6">
    <source>
        <dbReference type="ARBA" id="ARBA00023014"/>
    </source>
</evidence>
<dbReference type="InterPro" id="IPR001663">
    <property type="entry name" value="Rng_hydr_dOase-A"/>
</dbReference>
<evidence type="ECO:0000256" key="4">
    <source>
        <dbReference type="ARBA" id="ARBA00023002"/>
    </source>
</evidence>
<dbReference type="SUPFAM" id="SSF55961">
    <property type="entry name" value="Bet v1-like"/>
    <property type="match status" value="1"/>
</dbReference>
<dbReference type="Proteomes" id="UP001138540">
    <property type="component" value="Unassembled WGS sequence"/>
</dbReference>
<proteinExistence type="inferred from homology"/>
<keyword evidence="6" id="KW-0411">Iron-sulfur</keyword>
<accession>A0ABR6NF82</accession>
<dbReference type="Gene3D" id="2.102.10.10">
    <property type="entry name" value="Rieske [2Fe-2S] iron-sulphur domain"/>
    <property type="match status" value="1"/>
</dbReference>
<keyword evidence="3" id="KW-0479">Metal-binding</keyword>
<comment type="similarity">
    <text evidence="1">Belongs to the bacterial ring-hydroxylating dioxygenase alpha subunit family.</text>
</comment>
<protein>
    <submittedName>
        <fullName evidence="8">Phenylpropionate dioxygenase-like ring-hydroxylating dioxygenase large terminal subunit</fullName>
    </submittedName>
</protein>
<evidence type="ECO:0000313" key="8">
    <source>
        <dbReference type="EMBL" id="MBB5985731.1"/>
    </source>
</evidence>
<dbReference type="PRINTS" id="PR00090">
    <property type="entry name" value="RNGDIOXGNASE"/>
</dbReference>
<keyword evidence="9" id="KW-1185">Reference proteome</keyword>
<sequence>MTRLSALIDSRPDEGIFRVNRAMFDDPAVFELEMRHIFEAGWLFLGLAAQAPEAHDYFTVNAGRVPVLVMRGGDGVLRGFVNSCPHKGARVAHAGCGHARQLICPYHSWSFDSSGKNKAVKWKAGGAYTPGFDADSHDLPALPAFGVYKGFVFGSVSADVPPLLDWLGDAAKLLDLVADQSEDGVEMIPGGVSFTYDANWKLQLENCSDNYHFTSAHPSYIRLLERRKAAEAASGKAFTSAMDSQRHWSGEDDEIVSGTFSFPYGHVLNFGLGAPTPASPLFDRADLLAQRLGAAKRDWIFNMRNLTIFPNLQVAENASSQLRVIEPLSAGRTRMRTWCIGPKGEAPAARRQRIRQYEDFFNPSGMATPDDTVAYEDCQRGFAGKVEPWLQGYARGMDRRQAGPNDLAGEIGLEPEFSVAGNSRLCDETIYQSYYREWARRMAGALETAA</sequence>
<dbReference type="CDD" id="cd08879">
    <property type="entry name" value="RHO_alpha_C_AntDO-like"/>
    <property type="match status" value="1"/>
</dbReference>
<dbReference type="PROSITE" id="PS51296">
    <property type="entry name" value="RIESKE"/>
    <property type="match status" value="1"/>
</dbReference>
<evidence type="ECO:0000256" key="1">
    <source>
        <dbReference type="ARBA" id="ARBA00008751"/>
    </source>
</evidence>
<dbReference type="Pfam" id="PF00355">
    <property type="entry name" value="Rieske"/>
    <property type="match status" value="1"/>
</dbReference>
<gene>
    <name evidence="8" type="ORF">HNP60_001705</name>
</gene>
<reference evidence="8 9" key="1">
    <citation type="submission" date="2020-08" db="EMBL/GenBank/DDBJ databases">
        <title>Exploring microbial biodiversity for novel pathways involved in the catabolism of aromatic compounds derived from lignin.</title>
        <authorList>
            <person name="Elkins J."/>
        </authorList>
    </citation>
    <scope>NUCLEOTIDE SEQUENCE [LARGE SCALE GENOMIC DNA]</scope>
    <source>
        <strain evidence="8 9">B1D3A</strain>
    </source>
</reference>
<organism evidence="8 9">
    <name type="scientific">Sphingobium lignivorans</name>
    <dbReference type="NCBI Taxonomy" id="2735886"/>
    <lineage>
        <taxon>Bacteria</taxon>
        <taxon>Pseudomonadati</taxon>
        <taxon>Pseudomonadota</taxon>
        <taxon>Alphaproteobacteria</taxon>
        <taxon>Sphingomonadales</taxon>
        <taxon>Sphingomonadaceae</taxon>
        <taxon>Sphingobium</taxon>
    </lineage>
</organism>
<keyword evidence="5" id="KW-0408">Iron</keyword>
<dbReference type="RefSeq" id="WP_184152424.1">
    <property type="nucleotide sequence ID" value="NZ_JACHKA010000001.1"/>
</dbReference>
<comment type="caution">
    <text evidence="8">The sequence shown here is derived from an EMBL/GenBank/DDBJ whole genome shotgun (WGS) entry which is preliminary data.</text>
</comment>
<dbReference type="PANTHER" id="PTHR43756">
    <property type="entry name" value="CHOLINE MONOOXYGENASE, CHLOROPLASTIC"/>
    <property type="match status" value="1"/>
</dbReference>
<keyword evidence="2" id="KW-0001">2Fe-2S</keyword>
<evidence type="ECO:0000259" key="7">
    <source>
        <dbReference type="PROSITE" id="PS51296"/>
    </source>
</evidence>
<feature type="domain" description="Rieske" evidence="7">
    <location>
        <begin position="42"/>
        <end position="124"/>
    </location>
</feature>
<evidence type="ECO:0000313" key="9">
    <source>
        <dbReference type="Proteomes" id="UP001138540"/>
    </source>
</evidence>
<dbReference type="PANTHER" id="PTHR43756:SF1">
    <property type="entry name" value="3-PHENYLPROPIONATE_CINNAMIC ACID DIOXYGENASE SUBUNIT ALPHA"/>
    <property type="match status" value="1"/>
</dbReference>
<dbReference type="Pfam" id="PF00848">
    <property type="entry name" value="Ring_hydroxyl_A"/>
    <property type="match status" value="1"/>
</dbReference>
<evidence type="ECO:0000256" key="2">
    <source>
        <dbReference type="ARBA" id="ARBA00022714"/>
    </source>
</evidence>
<dbReference type="Gene3D" id="3.90.380.10">
    <property type="entry name" value="Naphthalene 1,2-dioxygenase Alpha Subunit, Chain A, domain 1"/>
    <property type="match status" value="1"/>
</dbReference>
<evidence type="ECO:0000256" key="5">
    <source>
        <dbReference type="ARBA" id="ARBA00023004"/>
    </source>
</evidence>
<dbReference type="InterPro" id="IPR015879">
    <property type="entry name" value="Ring_hydroxy_dOase_asu_C_dom"/>
</dbReference>
<dbReference type="InterPro" id="IPR036922">
    <property type="entry name" value="Rieske_2Fe-2S_sf"/>
</dbReference>
<evidence type="ECO:0000256" key="3">
    <source>
        <dbReference type="ARBA" id="ARBA00022723"/>
    </source>
</evidence>
<dbReference type="SUPFAM" id="SSF50022">
    <property type="entry name" value="ISP domain"/>
    <property type="match status" value="1"/>
</dbReference>
<name>A0ABR6NF82_9SPHN</name>